<reference evidence="2 3" key="1">
    <citation type="submission" date="2020-04" db="EMBL/GenBank/DDBJ databases">
        <title>Perkinsus chesapeaki whole genome sequence.</title>
        <authorList>
            <person name="Bogema D.R."/>
        </authorList>
    </citation>
    <scope>NUCLEOTIDE SEQUENCE [LARGE SCALE GENOMIC DNA]</scope>
    <source>
        <strain evidence="2">ATCC PRA-425</strain>
    </source>
</reference>
<sequence length="224" mass="25045">MDANAAPTSPPGPTTSRLLAARHRIQRIINTSGKDEFSDSSSSSDEDIGLVTRVTRRTHAPRSTDKRAKEQVEAWMSTDDEENNASNYRTGRQTEREKELLASKDDDAKNNKERMDSHKRDRKHSKGTRSADCVTRCKEVDYVGSDEEVSMRVSDLLWIREVVETQRNALEAFKATNCILVGGIQKVLKHHGIKITKKDAMDASSPVSASRLVRALAKSLDHVK</sequence>
<dbReference type="EMBL" id="JAAPAO010000337">
    <property type="protein sequence ID" value="KAF4662769.1"/>
    <property type="molecule type" value="Genomic_DNA"/>
</dbReference>
<comment type="caution">
    <text evidence="2">The sequence shown here is derived from an EMBL/GenBank/DDBJ whole genome shotgun (WGS) entry which is preliminary data.</text>
</comment>
<accession>A0A7J6LTY5</accession>
<evidence type="ECO:0000313" key="3">
    <source>
        <dbReference type="Proteomes" id="UP000591131"/>
    </source>
</evidence>
<feature type="compositionally biased region" description="Basic and acidic residues" evidence="1">
    <location>
        <begin position="62"/>
        <end position="72"/>
    </location>
</feature>
<protein>
    <submittedName>
        <fullName evidence="2">Uncharacterized protein</fullName>
    </submittedName>
</protein>
<keyword evidence="3" id="KW-1185">Reference proteome</keyword>
<feature type="region of interest" description="Disordered" evidence="1">
    <location>
        <begin position="26"/>
        <end position="129"/>
    </location>
</feature>
<feature type="compositionally biased region" description="Basic and acidic residues" evidence="1">
    <location>
        <begin position="92"/>
        <end position="119"/>
    </location>
</feature>
<dbReference type="AlphaFoldDB" id="A0A7J6LTY5"/>
<gene>
    <name evidence="2" type="ORF">FOL47_006062</name>
</gene>
<name>A0A7J6LTY5_PERCH</name>
<evidence type="ECO:0000256" key="1">
    <source>
        <dbReference type="SAM" id="MobiDB-lite"/>
    </source>
</evidence>
<dbReference type="Proteomes" id="UP000591131">
    <property type="component" value="Unassembled WGS sequence"/>
</dbReference>
<organism evidence="2 3">
    <name type="scientific">Perkinsus chesapeaki</name>
    <name type="common">Clam parasite</name>
    <name type="synonym">Perkinsus andrewsi</name>
    <dbReference type="NCBI Taxonomy" id="330153"/>
    <lineage>
        <taxon>Eukaryota</taxon>
        <taxon>Sar</taxon>
        <taxon>Alveolata</taxon>
        <taxon>Perkinsozoa</taxon>
        <taxon>Perkinsea</taxon>
        <taxon>Perkinsida</taxon>
        <taxon>Perkinsidae</taxon>
        <taxon>Perkinsus</taxon>
    </lineage>
</organism>
<proteinExistence type="predicted"/>
<dbReference type="OrthoDB" id="10630849at2759"/>
<evidence type="ECO:0000313" key="2">
    <source>
        <dbReference type="EMBL" id="KAF4662769.1"/>
    </source>
</evidence>